<comment type="cofactor">
    <cofactor evidence="1">
        <name>heme</name>
        <dbReference type="ChEBI" id="CHEBI:30413"/>
    </cofactor>
</comment>
<dbReference type="PANTHER" id="PTHR24305:SF166">
    <property type="entry name" value="CYTOCHROME P450 12A4, MITOCHONDRIAL-RELATED"/>
    <property type="match status" value="1"/>
</dbReference>
<evidence type="ECO:0000256" key="6">
    <source>
        <dbReference type="ARBA" id="ARBA00023002"/>
    </source>
</evidence>
<dbReference type="STRING" id="205917.A0A4Y9Y5W3"/>
<dbReference type="GO" id="GO:0016705">
    <property type="term" value="F:oxidoreductase activity, acting on paired donors, with incorporation or reduction of molecular oxygen"/>
    <property type="evidence" value="ECO:0007669"/>
    <property type="project" value="InterPro"/>
</dbReference>
<sequence>MPSFAVPPLTPDLVVKAVAAASVLCLAVWVRIRRRIQDNISNIPGPESRAWAGNYVLLHDADKGWEFFDEINTNYGSVCRITTPPLCNDLVYISDPLALNHMCRRDENLWDDPPEIHLMLQMVLGTKGLGSTHGAEHVRQRKYLNPIFGASYLKHMPPLFYEVTQRFVQSLKTLCTEGPTEMDMSHWGTRVSLEFVGQGAMGVSLDSLEVDAKPNLYGEDLKGGFVALSIPAARLGVKYFLPRIASLSTPGFNRWLLNLVPSPLVAIIRNFIWELERNSQVMFQEKKNAIINGSDASMGKDLMTAIISEHVLADRPDRVSEQEATSHFRTLLFAATDTSSSAILRTIQLLSEHPDVQTALRDEIKAAKEEGDGEIPYDKLLALPWLDAVYRETLRLCVSSSLSFPSHLPPTLMHILVSAGTPPPASSTAWPCKTPSSRSRSRSRGRDGRPMRELILRKGTVVTMSLVGVNRSKAVWGPDADEWRPQRWMEALPETVKSTKMPGIYSH</sequence>
<evidence type="ECO:0000256" key="2">
    <source>
        <dbReference type="ARBA" id="ARBA00005179"/>
    </source>
</evidence>
<evidence type="ECO:0000313" key="11">
    <source>
        <dbReference type="Proteomes" id="UP000298327"/>
    </source>
</evidence>
<dbReference type="SUPFAM" id="SSF48264">
    <property type="entry name" value="Cytochrome P450"/>
    <property type="match status" value="2"/>
</dbReference>
<accession>A0A4Y9Y5W3</accession>
<dbReference type="PANTHER" id="PTHR24305">
    <property type="entry name" value="CYTOCHROME P450"/>
    <property type="match status" value="1"/>
</dbReference>
<keyword evidence="7" id="KW-0408">Iron</keyword>
<evidence type="ECO:0000256" key="1">
    <source>
        <dbReference type="ARBA" id="ARBA00001971"/>
    </source>
</evidence>
<dbReference type="InterPro" id="IPR001128">
    <property type="entry name" value="Cyt_P450"/>
</dbReference>
<dbReference type="GO" id="GO:0004497">
    <property type="term" value="F:monooxygenase activity"/>
    <property type="evidence" value="ECO:0007669"/>
    <property type="project" value="UniProtKB-KW"/>
</dbReference>
<feature type="region of interest" description="Disordered" evidence="9">
    <location>
        <begin position="424"/>
        <end position="452"/>
    </location>
</feature>
<dbReference type="InterPro" id="IPR036396">
    <property type="entry name" value="Cyt_P450_sf"/>
</dbReference>
<evidence type="ECO:0000256" key="9">
    <source>
        <dbReference type="SAM" id="MobiDB-lite"/>
    </source>
</evidence>
<reference evidence="10 11" key="1">
    <citation type="submission" date="2019-02" db="EMBL/GenBank/DDBJ databases">
        <title>Genome sequencing of the rare red list fungi Dentipellis fragilis.</title>
        <authorList>
            <person name="Buettner E."/>
            <person name="Kellner H."/>
        </authorList>
    </citation>
    <scope>NUCLEOTIDE SEQUENCE [LARGE SCALE GENOMIC DNA]</scope>
    <source>
        <strain evidence="10 11">DSM 105465</strain>
    </source>
</reference>
<dbReference type="Proteomes" id="UP000298327">
    <property type="component" value="Unassembled WGS sequence"/>
</dbReference>
<comment type="pathway">
    <text evidence="2">Secondary metabolite biosynthesis.</text>
</comment>
<dbReference type="InterPro" id="IPR050121">
    <property type="entry name" value="Cytochrome_P450_monoxygenase"/>
</dbReference>
<evidence type="ECO:0000256" key="4">
    <source>
        <dbReference type="ARBA" id="ARBA00022617"/>
    </source>
</evidence>
<keyword evidence="8" id="KW-0503">Monooxygenase</keyword>
<dbReference type="Pfam" id="PF00067">
    <property type="entry name" value="p450"/>
    <property type="match status" value="1"/>
</dbReference>
<dbReference type="Gene3D" id="1.10.630.10">
    <property type="entry name" value="Cytochrome P450"/>
    <property type="match status" value="1"/>
</dbReference>
<keyword evidence="6" id="KW-0560">Oxidoreductase</keyword>
<feature type="non-terminal residue" evidence="10">
    <location>
        <position position="507"/>
    </location>
</feature>
<evidence type="ECO:0008006" key="12">
    <source>
        <dbReference type="Google" id="ProtNLM"/>
    </source>
</evidence>
<dbReference type="GO" id="GO:0020037">
    <property type="term" value="F:heme binding"/>
    <property type="evidence" value="ECO:0007669"/>
    <property type="project" value="InterPro"/>
</dbReference>
<comment type="caution">
    <text evidence="10">The sequence shown here is derived from an EMBL/GenBank/DDBJ whole genome shotgun (WGS) entry which is preliminary data.</text>
</comment>
<dbReference type="AlphaFoldDB" id="A0A4Y9Y5W3"/>
<dbReference type="GO" id="GO:0005506">
    <property type="term" value="F:iron ion binding"/>
    <property type="evidence" value="ECO:0007669"/>
    <property type="project" value="InterPro"/>
</dbReference>
<keyword evidence="11" id="KW-1185">Reference proteome</keyword>
<organism evidence="10 11">
    <name type="scientific">Dentipellis fragilis</name>
    <dbReference type="NCBI Taxonomy" id="205917"/>
    <lineage>
        <taxon>Eukaryota</taxon>
        <taxon>Fungi</taxon>
        <taxon>Dikarya</taxon>
        <taxon>Basidiomycota</taxon>
        <taxon>Agaricomycotina</taxon>
        <taxon>Agaricomycetes</taxon>
        <taxon>Russulales</taxon>
        <taxon>Hericiaceae</taxon>
        <taxon>Dentipellis</taxon>
    </lineage>
</organism>
<evidence type="ECO:0000256" key="5">
    <source>
        <dbReference type="ARBA" id="ARBA00022723"/>
    </source>
</evidence>
<evidence type="ECO:0000256" key="8">
    <source>
        <dbReference type="ARBA" id="ARBA00023033"/>
    </source>
</evidence>
<comment type="similarity">
    <text evidence="3">Belongs to the cytochrome P450 family.</text>
</comment>
<dbReference type="OrthoDB" id="1470350at2759"/>
<protein>
    <recommendedName>
        <fullName evidence="12">Cytochrome P450</fullName>
    </recommendedName>
</protein>
<name>A0A4Y9Y5W3_9AGAM</name>
<dbReference type="EMBL" id="SEOQ01000730">
    <property type="protein sequence ID" value="TFY57715.1"/>
    <property type="molecule type" value="Genomic_DNA"/>
</dbReference>
<keyword evidence="5" id="KW-0479">Metal-binding</keyword>
<gene>
    <name evidence="10" type="ORF">EVG20_g8434</name>
</gene>
<evidence type="ECO:0000256" key="3">
    <source>
        <dbReference type="ARBA" id="ARBA00010617"/>
    </source>
</evidence>
<evidence type="ECO:0000313" key="10">
    <source>
        <dbReference type="EMBL" id="TFY57715.1"/>
    </source>
</evidence>
<proteinExistence type="inferred from homology"/>
<evidence type="ECO:0000256" key="7">
    <source>
        <dbReference type="ARBA" id="ARBA00023004"/>
    </source>
</evidence>
<keyword evidence="4" id="KW-0349">Heme</keyword>